<sequence>MKRTALAASALSVAVLTGLTGCGSDDSDTDAAAAAAAADEPKASASASQAKGPSPAERLAKLMVTQAEVGGGYKVEKSTLDAEYTFAKSQDEVTLDKAVCAPLAYVMNQLPLGEPQAFLTHHASTNTLTKGSNYITLNAYEEEGKAQSAMAGLSKAVDSCGAGFTAKANGNSGKQDTVTAEKTDAAGDESLAFKSTMAFKGVTHTVHGAAVRSADIVAVYYSVNGGAIFKGYPSDAKIPAAVLKAQNAKLS</sequence>
<evidence type="ECO:0000313" key="3">
    <source>
        <dbReference type="Proteomes" id="UP001500151"/>
    </source>
</evidence>
<feature type="region of interest" description="Disordered" evidence="1">
    <location>
        <begin position="27"/>
        <end position="54"/>
    </location>
</feature>
<accession>A0ABP6DEB1</accession>
<keyword evidence="3" id="KW-1185">Reference proteome</keyword>
<evidence type="ECO:0000313" key="2">
    <source>
        <dbReference type="EMBL" id="GAA2639577.1"/>
    </source>
</evidence>
<gene>
    <name evidence="2" type="ORF">GCM10010307_39050</name>
</gene>
<evidence type="ECO:0000256" key="1">
    <source>
        <dbReference type="SAM" id="MobiDB-lite"/>
    </source>
</evidence>
<dbReference type="RefSeq" id="WP_344391561.1">
    <property type="nucleotide sequence ID" value="NZ_BAAASJ010000036.1"/>
</dbReference>
<dbReference type="EMBL" id="BAAASJ010000036">
    <property type="protein sequence ID" value="GAA2639577.1"/>
    <property type="molecule type" value="Genomic_DNA"/>
</dbReference>
<reference evidence="3" key="1">
    <citation type="journal article" date="2019" name="Int. J. Syst. Evol. Microbiol.">
        <title>The Global Catalogue of Microorganisms (GCM) 10K type strain sequencing project: providing services to taxonomists for standard genome sequencing and annotation.</title>
        <authorList>
            <consortium name="The Broad Institute Genomics Platform"/>
            <consortium name="The Broad Institute Genome Sequencing Center for Infectious Disease"/>
            <person name="Wu L."/>
            <person name="Ma J."/>
        </authorList>
    </citation>
    <scope>NUCLEOTIDE SEQUENCE [LARGE SCALE GENOMIC DNA]</scope>
    <source>
        <strain evidence="3">JCM 4524</strain>
    </source>
</reference>
<dbReference type="Proteomes" id="UP001500151">
    <property type="component" value="Unassembled WGS sequence"/>
</dbReference>
<evidence type="ECO:0008006" key="4">
    <source>
        <dbReference type="Google" id="ProtNLM"/>
    </source>
</evidence>
<protein>
    <recommendedName>
        <fullName evidence="4">Lipoprotein</fullName>
    </recommendedName>
</protein>
<dbReference type="PROSITE" id="PS51257">
    <property type="entry name" value="PROKAR_LIPOPROTEIN"/>
    <property type="match status" value="1"/>
</dbReference>
<feature type="compositionally biased region" description="Low complexity" evidence="1">
    <location>
        <begin position="30"/>
        <end position="48"/>
    </location>
</feature>
<name>A0ABP6DEB1_9ACTN</name>
<comment type="caution">
    <text evidence="2">The sequence shown here is derived from an EMBL/GenBank/DDBJ whole genome shotgun (WGS) entry which is preliminary data.</text>
</comment>
<proteinExistence type="predicted"/>
<organism evidence="2 3">
    <name type="scientific">Streptomyces vastus</name>
    <dbReference type="NCBI Taxonomy" id="285451"/>
    <lineage>
        <taxon>Bacteria</taxon>
        <taxon>Bacillati</taxon>
        <taxon>Actinomycetota</taxon>
        <taxon>Actinomycetes</taxon>
        <taxon>Kitasatosporales</taxon>
        <taxon>Streptomycetaceae</taxon>
        <taxon>Streptomyces</taxon>
    </lineage>
</organism>